<dbReference type="AlphaFoldDB" id="A0A9P4MF99"/>
<dbReference type="EMBL" id="ML996088">
    <property type="protein sequence ID" value="KAF2150958.1"/>
    <property type="molecule type" value="Genomic_DNA"/>
</dbReference>
<keyword evidence="1" id="KW-0378">Hydrolase</keyword>
<dbReference type="Proteomes" id="UP000799439">
    <property type="component" value="Unassembled WGS sequence"/>
</dbReference>
<dbReference type="InterPro" id="IPR013736">
    <property type="entry name" value="Xaa-Pro_dipept_C"/>
</dbReference>
<dbReference type="Gene3D" id="2.60.120.260">
    <property type="entry name" value="Galactose-binding domain-like"/>
    <property type="match status" value="1"/>
</dbReference>
<name>A0A9P4MF99_9PEZI</name>
<keyword evidence="4" id="KW-1185">Reference proteome</keyword>
<accession>A0A9P4MF99</accession>
<dbReference type="SUPFAM" id="SSF49785">
    <property type="entry name" value="Galactose-binding domain-like"/>
    <property type="match status" value="1"/>
</dbReference>
<gene>
    <name evidence="3" type="ORF">K461DRAFT_243081</name>
</gene>
<dbReference type="Gene3D" id="3.40.50.1820">
    <property type="entry name" value="alpha/beta hydrolase"/>
    <property type="match status" value="1"/>
</dbReference>
<dbReference type="SMART" id="SM00939">
    <property type="entry name" value="PepX_C"/>
    <property type="match status" value="1"/>
</dbReference>
<feature type="domain" description="Xaa-Pro dipeptidyl-peptidase C-terminal" evidence="2">
    <location>
        <begin position="338"/>
        <end position="596"/>
    </location>
</feature>
<evidence type="ECO:0000313" key="3">
    <source>
        <dbReference type="EMBL" id="KAF2150958.1"/>
    </source>
</evidence>
<dbReference type="InterPro" id="IPR005674">
    <property type="entry name" value="CocE/Ser_esterase"/>
</dbReference>
<dbReference type="PANTHER" id="PTHR43056:SF10">
    <property type="entry name" value="COCE_NOND FAMILY, PUTATIVE (AFU_ORTHOLOGUE AFUA_7G00600)-RELATED"/>
    <property type="match status" value="1"/>
</dbReference>
<dbReference type="SUPFAM" id="SSF53474">
    <property type="entry name" value="alpha/beta-Hydrolases"/>
    <property type="match status" value="1"/>
</dbReference>
<dbReference type="GO" id="GO:0008239">
    <property type="term" value="F:dipeptidyl-peptidase activity"/>
    <property type="evidence" value="ECO:0007669"/>
    <property type="project" value="InterPro"/>
</dbReference>
<evidence type="ECO:0000256" key="1">
    <source>
        <dbReference type="ARBA" id="ARBA00022801"/>
    </source>
</evidence>
<reference evidence="3" key="1">
    <citation type="journal article" date="2020" name="Stud. Mycol.">
        <title>101 Dothideomycetes genomes: a test case for predicting lifestyles and emergence of pathogens.</title>
        <authorList>
            <person name="Haridas S."/>
            <person name="Albert R."/>
            <person name="Binder M."/>
            <person name="Bloem J."/>
            <person name="Labutti K."/>
            <person name="Salamov A."/>
            <person name="Andreopoulos B."/>
            <person name="Baker S."/>
            <person name="Barry K."/>
            <person name="Bills G."/>
            <person name="Bluhm B."/>
            <person name="Cannon C."/>
            <person name="Castanera R."/>
            <person name="Culley D."/>
            <person name="Daum C."/>
            <person name="Ezra D."/>
            <person name="Gonzalez J."/>
            <person name="Henrissat B."/>
            <person name="Kuo A."/>
            <person name="Liang C."/>
            <person name="Lipzen A."/>
            <person name="Lutzoni F."/>
            <person name="Magnuson J."/>
            <person name="Mondo S."/>
            <person name="Nolan M."/>
            <person name="Ohm R."/>
            <person name="Pangilinan J."/>
            <person name="Park H.-J."/>
            <person name="Ramirez L."/>
            <person name="Alfaro M."/>
            <person name="Sun H."/>
            <person name="Tritt A."/>
            <person name="Yoshinaga Y."/>
            <person name="Zwiers L.-H."/>
            <person name="Turgeon B."/>
            <person name="Goodwin S."/>
            <person name="Spatafora J."/>
            <person name="Crous P."/>
            <person name="Grigoriev I."/>
        </authorList>
    </citation>
    <scope>NUCLEOTIDE SEQUENCE</scope>
    <source>
        <strain evidence="3">CBS 260.36</strain>
    </source>
</reference>
<organism evidence="3 4">
    <name type="scientific">Myriangium duriaei CBS 260.36</name>
    <dbReference type="NCBI Taxonomy" id="1168546"/>
    <lineage>
        <taxon>Eukaryota</taxon>
        <taxon>Fungi</taxon>
        <taxon>Dikarya</taxon>
        <taxon>Ascomycota</taxon>
        <taxon>Pezizomycotina</taxon>
        <taxon>Dothideomycetes</taxon>
        <taxon>Dothideomycetidae</taxon>
        <taxon>Myriangiales</taxon>
        <taxon>Myriangiaceae</taxon>
        <taxon>Myriangium</taxon>
    </lineage>
</organism>
<dbReference type="PANTHER" id="PTHR43056">
    <property type="entry name" value="PEPTIDASE S9 PROLYL OLIGOPEPTIDASE"/>
    <property type="match status" value="1"/>
</dbReference>
<comment type="caution">
    <text evidence="3">The sequence shown here is derived from an EMBL/GenBank/DDBJ whole genome shotgun (WGS) entry which is preliminary data.</text>
</comment>
<dbReference type="Pfam" id="PF02129">
    <property type="entry name" value="Peptidase_S15"/>
    <property type="match status" value="1"/>
</dbReference>
<proteinExistence type="predicted"/>
<protein>
    <submittedName>
        <fullName evidence="3">Alpha/beta-hydrolase</fullName>
    </submittedName>
</protein>
<dbReference type="NCBIfam" id="TIGR00976">
    <property type="entry name" value="CocE_NonD"/>
    <property type="match status" value="1"/>
</dbReference>
<evidence type="ECO:0000313" key="4">
    <source>
        <dbReference type="Proteomes" id="UP000799439"/>
    </source>
</evidence>
<sequence length="600" mass="67744">MAKMETSTQKIPQLFPDAVYEKIPAAPDHPIFIYNGFKPGLTVLPKGHIKSAGLRALPEDLYYDRDVAFQVRDGCKLYGDIFRSPESDRHPVPVIIPWSPYGKTGTGPQNYDFMAPFRAGIRKDATSGYEKFEAPDPAEWCPRGYAILNIDSRGSGMSEGDIAHWGLQEAEDVHDVIDLISKQPWCNGSVCMAGNSWLSMSQINFASRLSHPALKAIAPWESQNDAYRHFFMRGGRPHIKKFHDMIKGGFAGPGRVEQVAAMMEKRPFYDDYWEAKRFPVEKINNIPMYLTASYSTMLHTHGSFGTFRDAQTKEKWLRVHPYQEWYDIYRPEVNDDLQKFYDRYCKNIDNGWERGTPPIRLSLLGFDADGSPAKTILERAEKEWPLSRTEDLELYLDAASGTMSEEPAAKESTKSYEGHSLEASADFAYFFKNAVELCGYSKATLYVSCADKDDMDITVQIRKIDSSGRLLKHMNYPVPVPISEVDDYNTAKTLGPQGFLRASHAITLDRQRSRGNDLFYRHDRREPVKPGSIVELEIPLWPIGMVIAAGEGIMLRVSGHDMSLPETELCVLTEPDDENVGTHVLHTGGQYKSSLSLPLI</sequence>
<dbReference type="InterPro" id="IPR008979">
    <property type="entry name" value="Galactose-bd-like_sf"/>
</dbReference>
<dbReference type="Gene3D" id="1.10.3020.20">
    <property type="match status" value="1"/>
</dbReference>
<evidence type="ECO:0000259" key="2">
    <source>
        <dbReference type="SMART" id="SM00939"/>
    </source>
</evidence>
<dbReference type="InterPro" id="IPR029058">
    <property type="entry name" value="AB_hydrolase_fold"/>
</dbReference>
<dbReference type="InterPro" id="IPR000383">
    <property type="entry name" value="Xaa-Pro-like_dom"/>
</dbReference>
<dbReference type="InterPro" id="IPR050585">
    <property type="entry name" value="Xaa-Pro_dipeptidyl-ppase/CocE"/>
</dbReference>
<dbReference type="OrthoDB" id="2578740at2759"/>
<dbReference type="Pfam" id="PF08530">
    <property type="entry name" value="PepX_C"/>
    <property type="match status" value="1"/>
</dbReference>